<evidence type="ECO:0000259" key="2">
    <source>
        <dbReference type="Pfam" id="PF17936"/>
    </source>
</evidence>
<feature type="compositionally biased region" description="Gly residues" evidence="1">
    <location>
        <begin position="138"/>
        <end position="148"/>
    </location>
</feature>
<feature type="domain" description="Bacterial Ig-like" evidence="3">
    <location>
        <begin position="1251"/>
        <end position="1326"/>
    </location>
</feature>
<feature type="region of interest" description="Disordered" evidence="1">
    <location>
        <begin position="138"/>
        <end position="190"/>
    </location>
</feature>
<feature type="domain" description="Bacterial Ig-like" evidence="3">
    <location>
        <begin position="730"/>
        <end position="810"/>
    </location>
</feature>
<dbReference type="InterPro" id="IPR041498">
    <property type="entry name" value="Big_6"/>
</dbReference>
<feature type="domain" description="Bacterial Ig-like" evidence="3">
    <location>
        <begin position="1353"/>
        <end position="1431"/>
    </location>
</feature>
<dbReference type="Gene3D" id="3.30.420.430">
    <property type="match status" value="5"/>
</dbReference>
<feature type="domain" description="Bacterial Ig-like" evidence="3">
    <location>
        <begin position="1040"/>
        <end position="1125"/>
    </location>
</feature>
<dbReference type="Pfam" id="PF22783">
    <property type="entry name" value="BapA_N"/>
    <property type="match status" value="1"/>
</dbReference>
<evidence type="ECO:0000313" key="6">
    <source>
        <dbReference type="Proteomes" id="UP000183385"/>
    </source>
</evidence>
<dbReference type="NCBIfam" id="NF033677">
    <property type="entry name" value="biofilm_BapA_N"/>
    <property type="match status" value="1"/>
</dbReference>
<feature type="domain" description="Bacterial Ig" evidence="2">
    <location>
        <begin position="196"/>
        <end position="269"/>
    </location>
</feature>
<feature type="region of interest" description="Disordered" evidence="1">
    <location>
        <begin position="426"/>
        <end position="455"/>
    </location>
</feature>
<dbReference type="NCBIfam" id="NF033510">
    <property type="entry name" value="Ca_tandemer"/>
    <property type="match status" value="16"/>
</dbReference>
<feature type="compositionally biased region" description="Polar residues" evidence="1">
    <location>
        <begin position="494"/>
        <end position="514"/>
    </location>
</feature>
<reference evidence="5 6" key="1">
    <citation type="submission" date="2016-10" db="EMBL/GenBank/DDBJ databases">
        <authorList>
            <person name="Varghese N."/>
            <person name="Submissions S."/>
        </authorList>
    </citation>
    <scope>NUCLEOTIDE SEQUENCE [LARGE SCALE GENOMIC DNA]</scope>
    <source>
        <strain evidence="5 6">LMG 18378</strain>
    </source>
</reference>
<feature type="domain" description="Bacterial Ig-like" evidence="3">
    <location>
        <begin position="1881"/>
        <end position="1959"/>
    </location>
</feature>
<feature type="domain" description="Bacterial Ig-like" evidence="3">
    <location>
        <begin position="1140"/>
        <end position="1229"/>
    </location>
</feature>
<feature type="region of interest" description="Disordered" evidence="1">
    <location>
        <begin position="480"/>
        <end position="524"/>
    </location>
</feature>
<dbReference type="InterPro" id="IPR013783">
    <property type="entry name" value="Ig-like_fold"/>
</dbReference>
<feature type="domain" description="Bacterial Ig" evidence="2">
    <location>
        <begin position="439"/>
        <end position="514"/>
    </location>
</feature>
<organism evidence="5 6">
    <name type="scientific">Pseudomonas citronellolis</name>
    <dbReference type="NCBI Taxonomy" id="53408"/>
    <lineage>
        <taxon>Bacteria</taxon>
        <taxon>Pseudomonadati</taxon>
        <taxon>Pseudomonadota</taxon>
        <taxon>Gammaproteobacteria</taxon>
        <taxon>Pseudomonadales</taxon>
        <taxon>Pseudomonadaceae</taxon>
        <taxon>Pseudomonas</taxon>
    </lineage>
</organism>
<sequence>MAAIQLIAKSSGQVTDVSGKNLLSLAHPCVVKIAAAPDSIQSIGRNGDSLVIRLKNGEVINIDNFFQAVNGVRHDLVLEAPGGELWLADQNEPWVTTELDSIEQLLAERSDDTYAVFGVLPLAGLGALGVGGLAAAAGGGGGGGGSDGGTATTVADESGNWAFPENTLENGSDGSITEPPGNVSPPTITEPADVIAPEPPIITDNNGNGLGGTGEPEGIVTVELPDGSTVTTVVDENGNWEFPENPLENGESGSITITDPSGNVSPPTITEPTDVIAPEPPVITDNNGDGLSGTGEPEGIVTVELPDGSTVTTVVDENGNWEFPENPLENGESGSITITDPSGNVSPPTVTDPADVIAPEPPIVTDNNGNGLGGTGEPEGIVTVELPDGSTVTTVVDENGNWEFPENPLENGESGSITITDPSGNVSPPTVTEPADVIAPEPPVITDNNGSGLSGTGEPEGIVTVELPDGSTVTTVVDENGNWEFPENPLENGESGNITITDPSGNVSPPTTTEPADVIAPEPPVITDNNGDGLSGTGEPEGIVTVELPDGSTVTTVVDENGNWEFPENPMENGESGSITITDPSGNVSPPTITEPADTSAPDISQAEAGLSLIDDVGAITGPIAQGGHTDDDQPEFKGQLVGGDAVLVNIYDNGELIGSSLVAADGSWSFIPTQPLADGEHSLQASAMDAAGNVSAMLPADGWRFTVDTLAPVELPEEGGSLSLLDDVGSVTGEIVRGGVTDDARPTFGGSGAPADIVSVNVYDNGVLIGSASVSDGQWSFEPALPLLAGEHNFQAALVDAAGNEGPKSADWPFSLKLTPPAAPSIEHVIDDQAPITSGHLQPGAQTDDRSPTVKGTAEAGTVVHLYVNGSEVGSVATDAEGNWSIDLADLGADGLKTLTAKAVDSAGQWSPATGGFDILLDTSAPATPDAPSALDNVGAVTGPISGGVTDDSTPTFGGSAEPGATVTIKDRDNVLGTAIVDGDGNWSFTPAEALGEGEHSISTVVTDAAGNASEPSDALVLVVDTRPLQVSVAKALDDAGSLTAELGNGAVTDDRTPTLVGSATAGALVTVMDGASVLGSVVADAAGAWSLELPAQADGSYLYSVTASNGANSASTRFELTIDGSAPEKPGAILAADNQGDVTGPIDNGVTDDSTPTFSGSAEPGSVITIKDGDEVLGTATVDGDGNWSFTPAQPLTDGEHAISVSASDAAGNVSEPSDVLTIVVDTSDVMVSIEAAIDDVGEPQSLSNAALTNDTTPTLVGKTLADALVVISEDGVEIGSVSADAEGNWSFQLPEQADGEHSYSASVSNGANSGSAEFSLTIDGTAPAPAELVLAIDDQGLVRGPIAAGGVTDDALPMFSGRTEAGAIVTLFDGAEVLGSVTADANGDWSFTPAQPLADGEHSIRAQVADAAGNTSEPGPALAFSVDTAPVSVSVIKASDNVGAKQGDLADKALTDDNRPSLAGTASAGAIVSILDGSTLLGSVLADAAGQWSLELPEQADGSHVYDILATAANGNEASTRFELTIDTQAPDAPALVVVTDNVGTQQGALEAGAASDDSAAVISGSGANPGDLITIHDNGSPIGSAIVDADGNWSYKPETPLAEGEHAISASATDAAGNESAQGPALSFVVDTTAPGAITGLELLDDVEGGAFGSIALGEPSNDATPTYSGHVEGDAVLVRIYDNGELIGSASVDEAGNWRFEPQTPLADGAHSFQAEALDAAGNLGPRSEAWDFVVDTALPETPRITRVQDDFGSQQGDLDKGASTDDVSLNLSGTGSAGATLFLYVRLSDDPQVPSELLGSTVIDANGEWSLATDDLTQFGGDGMKYFWASSQSPSGQMNEAPSEDFPVELHTALPEAPQLLALETEAFTSQVCGNLTSDATPSISGSGAPGSLVLVYDNGEALGSALVDEAGNWSFTPPAPLADGPHALTATLTDAVGNVTEPSAPWLFVIDTLAPNVGLDINTAEQLAGQTEPGAIVTVIDKAGEAHSVTADQNGRWSLQPNPLGLGEDGSISVADAAGNQSQPIVIQGDVLASYDLTRYTSQVNTTEAGPQANPSVTTLADGRIVVVWQGGDTGSNNAEVFMQLFAADGVTRIGSEQQVNQRSSYNQDSPQVVALADGGYLVVWESWLAGPDTSNDGIMARRYGADGSPLTDEFAVNQLTAGGQLSVSVVAHPGGGYTISWISDPDGGSTDRIVQRSFDADDQPLGGDVVVGSGTGYGAEGAPAMAAFVDAAHQGMYVTVWSGRNGPGDSSGTGVIGQLHAADGTPLGGNFQVNAGTGNNQDYPDVITLKDGSFVVIWEGNPPGSTGFDVYMAHYSVDPATGAVQQIGPGDVRVNTGIAGDQYKPTAVALDDGGYLVIWGSAGGDGSGSAIFAQRYDAQGHKLGREFLVNPTTEGNQGWAGDNVDMKNLLDATLMADGSVYVTWQSDKADNSSWGIEATVIDIDAGYYSEFRVNGTLGGAQDHSATASLPNGGFVVVWESASGDGSNDCVMAQLFDATGMPLGGEFVVNTSIGDFQGKPAVAVLADGSFVVSWTSYAGGSDAIMQQKFGYTYDLDGNISGAQPQGGESRVNVNDADSQRYSSITALEDGGYMLSWKSWEGGGWRIYARQYDADGSPASGDLLVSATHYTSDIIGASISTLADGRVVFTYARNLGGGDAYFRVYDPNTQSFGPEIVANQTTANSQASPSVSGLANGNFIVTWDSNDHSGPDQSGYGIWGRIFDAAGVPVGNEFLLSTSTLGDQAMPVVVPRADGSFVVVYQSATDAAPGAGTWGIYAQYFDAAGNKVGQELHINQLVSGDQTQVDATFLDSGKLFVSWTDNGVGDGNGSAIKGSLVDLDETLGLIPPPPLGEGATGLDYVPASPPQISVLSVGLDTNSAERLGGRTEPGATVSVVDAEGVTHTVVADEYGRWDFYPNPLAQGEQGSLSAHDGAGHQAPAVAIQGAALADYQLDRHTVEVNSTEAGPQTNPSAATLADGRIIVVWQSGTGTDVFMQLFEADGVTRVGSEQQVNQRNSGDQDGPQVVALADGGYLVVWESYQAGPDYSGDGIMARRYGADGTPLTDEFLVNVATPGDQRHPSAVAHPDGGYTINWTSNPDSGSTDLVVQRTFDADNQPLTGDVLVGSGQAYGAEGAPAMAVFGDAAHRGMYVTVWTGRNGPSDASGTGVIGQLYAADGTALGGNFQVNTGAGNDQNNPDVIVLKDGSFVVVWEGNPPGSSGFDVYMAHYSVDPATGAVQQIGMGDVRVNTGIAGDQYKPTAVALDDGGYLVIWGAAGGDGSGSAVFAQRYDAQGHKVGREFLVNPTTDGNQASNEAGSNVLDATLMADGNVYVTWQSDKSDSSGWGIEGTVIDIDAGYFSEFRVNGTLGGAQDHSATASLPNGGFIVVWESATGDDSNDCIMAQLFDAAGMPVGGEFVVNATTGDFQGKPAVAVLADGSFVVNWTSYAGGNDAIMQQKFGYTYDLDGNISGAQPQGGESMVNVNDVGQQRFSSITALEDGGYIVSWSANTSGTSGKWQIFMRQYAADGSPVGGDRLVGDATYHTTAGPDAASLATLLDGTVVIAYNRDIGGAAGVESFFRLYDPATGLLGEEIRANQTSANKQSSPAVSRLANGNFIVTWDSNDHSGPDQSGTSTWGRIFDATGAALGSEFLVSNSTTGDQSEPMVVAREGGGFVVVYVSRSEAAPGSGSYGVYAQFFDDAGRKVGQELHINQLVSGDQMQVDATFLDSGKLFVSWTDNGVGDGNGSAIKGRLVDLDETLGLAPAVAEGGATHVDYLPVSDAVGTAADDMLDARGYTTASGGEGNDVILIDGTGFAHIDGGAGYDILVWASRNTLDLGQVADKLEGIEAIRLSEGLSQSLTLSLADLLKVTEPDGEARHSLRITGDSGQNGVVDSVDIDLADWVRQAQQVTEGAVTYDVYTSKSASYAHLLIQEGLYVV</sequence>
<feature type="domain" description="Bacterial Ig-like" evidence="3">
    <location>
        <begin position="1666"/>
        <end position="1742"/>
    </location>
</feature>
<dbReference type="Pfam" id="PF17936">
    <property type="entry name" value="Big_6"/>
    <property type="match status" value="7"/>
</dbReference>
<evidence type="ECO:0000259" key="3">
    <source>
        <dbReference type="Pfam" id="PF19077"/>
    </source>
</evidence>
<dbReference type="EMBL" id="FOLS01000023">
    <property type="protein sequence ID" value="SFD33342.1"/>
    <property type="molecule type" value="Genomic_DNA"/>
</dbReference>
<dbReference type="InterPro" id="IPR044016">
    <property type="entry name" value="Big_13"/>
</dbReference>
<feature type="region of interest" description="Disordered" evidence="1">
    <location>
        <begin position="837"/>
        <end position="856"/>
    </location>
</feature>
<dbReference type="Gene3D" id="2.60.40.10">
    <property type="entry name" value="Immunoglobulins"/>
    <property type="match status" value="14"/>
</dbReference>
<protein>
    <submittedName>
        <fullName evidence="5">Ig-like domain (Group 3)</fullName>
    </submittedName>
</protein>
<keyword evidence="6" id="KW-1185">Reference proteome</keyword>
<feature type="domain" description="Bacterial Ig-like" evidence="3">
    <location>
        <begin position="835"/>
        <end position="924"/>
    </location>
</feature>
<evidence type="ECO:0000259" key="4">
    <source>
        <dbReference type="Pfam" id="PF22783"/>
    </source>
</evidence>
<dbReference type="Pfam" id="PF19077">
    <property type="entry name" value="Big_13"/>
    <property type="match status" value="12"/>
</dbReference>
<feature type="domain" description="Bacterial Ig" evidence="2">
    <location>
        <begin position="520"/>
        <end position="593"/>
    </location>
</feature>
<feature type="domain" description="Bacterial Ig-like" evidence="3">
    <location>
        <begin position="1446"/>
        <end position="1531"/>
    </location>
</feature>
<feature type="domain" description="Bacterial Ig-like" evidence="3">
    <location>
        <begin position="948"/>
        <end position="1027"/>
    </location>
</feature>
<feature type="domain" description="Bacterial Ig" evidence="2">
    <location>
        <begin position="358"/>
        <end position="432"/>
    </location>
</feature>
<feature type="domain" description="Bacterial Ig" evidence="2">
    <location>
        <begin position="1971"/>
        <end position="2035"/>
    </location>
</feature>
<comment type="caution">
    <text evidence="5">The sequence shown here is derived from an EMBL/GenBank/DDBJ whole genome shotgun (WGS) entry which is preliminary data.</text>
</comment>
<accession>A0AAQ1HR13</accession>
<dbReference type="InterPro" id="IPR048051">
    <property type="entry name" value="BapA-like_prefix-like"/>
</dbReference>
<evidence type="ECO:0000256" key="1">
    <source>
        <dbReference type="SAM" id="MobiDB-lite"/>
    </source>
</evidence>
<feature type="domain" description="Bacterial Ig-like" evidence="3">
    <location>
        <begin position="620"/>
        <end position="710"/>
    </location>
</feature>
<gene>
    <name evidence="5" type="ORF">SAMN05216577_1232</name>
</gene>
<name>A0AAQ1HR13_9PSED</name>
<feature type="domain" description="Biofilm-associated protein BapA-like prefix-like" evidence="4">
    <location>
        <begin position="1"/>
        <end position="111"/>
    </location>
</feature>
<feature type="region of interest" description="Disordered" evidence="1">
    <location>
        <begin position="272"/>
        <end position="292"/>
    </location>
</feature>
<dbReference type="RefSeq" id="WP_074982579.1">
    <property type="nucleotide sequence ID" value="NZ_FOLS01000023.1"/>
</dbReference>
<feature type="domain" description="Bacterial Ig-like" evidence="3">
    <location>
        <begin position="1566"/>
        <end position="1636"/>
    </location>
</feature>
<dbReference type="Proteomes" id="UP000183385">
    <property type="component" value="Unassembled WGS sequence"/>
</dbReference>
<evidence type="ECO:0000313" key="5">
    <source>
        <dbReference type="EMBL" id="SFD33342.1"/>
    </source>
</evidence>
<feature type="domain" description="Bacterial Ig" evidence="2">
    <location>
        <begin position="2885"/>
        <end position="2950"/>
    </location>
</feature>
<proteinExistence type="predicted"/>
<feature type="domain" description="Bacterial Ig" evidence="2">
    <location>
        <begin position="277"/>
        <end position="351"/>
    </location>
</feature>